<accession>A0A8H6CR32</accession>
<keyword evidence="3" id="KW-0156">Chromatin regulator</keyword>
<proteinExistence type="inferred from homology"/>
<dbReference type="GO" id="GO:0006281">
    <property type="term" value="P:DNA repair"/>
    <property type="evidence" value="ECO:0007669"/>
    <property type="project" value="UniProtKB-KW"/>
</dbReference>
<evidence type="ECO:0000256" key="8">
    <source>
        <dbReference type="ARBA" id="ARBA00023242"/>
    </source>
</evidence>
<dbReference type="PANTHER" id="PTHR11937">
    <property type="entry name" value="ACTIN"/>
    <property type="match status" value="1"/>
</dbReference>
<dbReference type="InterPro" id="IPR004000">
    <property type="entry name" value="Actin"/>
</dbReference>
<dbReference type="InterPro" id="IPR043129">
    <property type="entry name" value="ATPase_NBD"/>
</dbReference>
<dbReference type="GO" id="GO:0006325">
    <property type="term" value="P:chromatin organization"/>
    <property type="evidence" value="ECO:0007669"/>
    <property type="project" value="UniProtKB-KW"/>
</dbReference>
<dbReference type="AlphaFoldDB" id="A0A8H6CR32"/>
<evidence type="ECO:0000256" key="3">
    <source>
        <dbReference type="ARBA" id="ARBA00022853"/>
    </source>
</evidence>
<evidence type="ECO:0000313" key="12">
    <source>
        <dbReference type="EMBL" id="KAF6228119.1"/>
    </source>
</evidence>
<sequence length="487" mass="52772">MFRSLINTELHSAMATGQASTKPPDANEYGGDEISALVLDPGYSTTRAGFAGEDVPKSIVPSYYGLIPSESTPKHAKKLFGDNSINIPLPRISISNVMSKEGTVEDWDTAANLWEYTITSRLTNTKPTPLASNGLNDPNEDIAMEGVEEQEKPLGENPLLMTETGWNAGKDREKGIEVAMENWGCPAFWLARNGVLAAFASGKPTALVVDMGASTISVTPVHDGLILKKAVTRSPLAGNFVSNQLRLLFASSQPPIPITPHYLITSKTAVDAGAAAQATYRTFATGTEPHPSFRHFQEERVLTEFKESVVNVWTGPGRLGGHSPQGGTNMDVAKQHPGKPFEMPDGWNQMFPAIDRYRAIEGIFDHKMALSDANNPPPSPGQTITALISSSLSQVDVDLRPHLLGNIVITGASSWYAGFTDRLQQELQAAHPGVRVRMVASGQMVERKFGSWIGGSILASLGTFHQLWISKKEYEEHGPGIVEKRCK</sequence>
<keyword evidence="13" id="KW-1185">Reference proteome</keyword>
<gene>
    <name evidence="12" type="ORF">HO133_007847</name>
</gene>
<keyword evidence="4" id="KW-0805">Transcription regulation</keyword>
<evidence type="ECO:0000256" key="1">
    <source>
        <dbReference type="ARBA" id="ARBA00004123"/>
    </source>
</evidence>
<evidence type="ECO:0000256" key="9">
    <source>
        <dbReference type="ARBA" id="ARBA00038320"/>
    </source>
</evidence>
<dbReference type="Gene3D" id="3.30.420.40">
    <property type="match status" value="3"/>
</dbReference>
<evidence type="ECO:0000256" key="6">
    <source>
        <dbReference type="ARBA" id="ARBA00023163"/>
    </source>
</evidence>
<dbReference type="CDD" id="cd13395">
    <property type="entry name" value="ASKHA_NBD_Arp4_ACTL6-like"/>
    <property type="match status" value="1"/>
</dbReference>
<evidence type="ECO:0000256" key="10">
    <source>
        <dbReference type="ARBA" id="ARBA00038661"/>
    </source>
</evidence>
<comment type="caution">
    <text evidence="12">The sequence shown here is derived from an EMBL/GenBank/DDBJ whole genome shotgun (WGS) entry which is preliminary data.</text>
</comment>
<keyword evidence="5" id="KW-0010">Activator</keyword>
<evidence type="ECO:0000256" key="11">
    <source>
        <dbReference type="ARBA" id="ARBA00041020"/>
    </source>
</evidence>
<dbReference type="GeneID" id="59336244"/>
<evidence type="ECO:0000256" key="7">
    <source>
        <dbReference type="ARBA" id="ARBA00023204"/>
    </source>
</evidence>
<name>A0A8H6CR32_9LECA</name>
<comment type="subcellular location">
    <subcellularLocation>
        <location evidence="1">Nucleus</location>
    </subcellularLocation>
</comment>
<dbReference type="RefSeq" id="XP_037156053.1">
    <property type="nucleotide sequence ID" value="XM_037298717.1"/>
</dbReference>
<comment type="similarity">
    <text evidence="9">Belongs to the actin family. ARP4 subfamily.</text>
</comment>
<keyword evidence="7" id="KW-0234">DNA repair</keyword>
<reference evidence="12 13" key="1">
    <citation type="journal article" date="2020" name="Genomics">
        <title>Complete, high-quality genomes from long-read metagenomic sequencing of two wolf lichen thalli reveals enigmatic genome architecture.</title>
        <authorList>
            <person name="McKenzie S.K."/>
            <person name="Walston R.F."/>
            <person name="Allen J.L."/>
        </authorList>
    </citation>
    <scope>NUCLEOTIDE SEQUENCE [LARGE SCALE GENOMIC DNA]</scope>
    <source>
        <strain evidence="12">WasteWater1</strain>
    </source>
</reference>
<organism evidence="12 13">
    <name type="scientific">Letharia lupina</name>
    <dbReference type="NCBI Taxonomy" id="560253"/>
    <lineage>
        <taxon>Eukaryota</taxon>
        <taxon>Fungi</taxon>
        <taxon>Dikarya</taxon>
        <taxon>Ascomycota</taxon>
        <taxon>Pezizomycotina</taxon>
        <taxon>Lecanoromycetes</taxon>
        <taxon>OSLEUM clade</taxon>
        <taxon>Lecanoromycetidae</taxon>
        <taxon>Lecanorales</taxon>
        <taxon>Lecanorineae</taxon>
        <taxon>Parmeliaceae</taxon>
        <taxon>Letharia</taxon>
    </lineage>
</organism>
<dbReference type="EMBL" id="JACCJB010000004">
    <property type="protein sequence ID" value="KAF6228119.1"/>
    <property type="molecule type" value="Genomic_DNA"/>
</dbReference>
<evidence type="ECO:0000256" key="5">
    <source>
        <dbReference type="ARBA" id="ARBA00023159"/>
    </source>
</evidence>
<evidence type="ECO:0000256" key="4">
    <source>
        <dbReference type="ARBA" id="ARBA00023015"/>
    </source>
</evidence>
<evidence type="ECO:0000256" key="2">
    <source>
        <dbReference type="ARBA" id="ARBA00022763"/>
    </source>
</evidence>
<dbReference type="GO" id="GO:0005634">
    <property type="term" value="C:nucleus"/>
    <property type="evidence" value="ECO:0007669"/>
    <property type="project" value="UniProtKB-SubCell"/>
</dbReference>
<dbReference type="Gene3D" id="3.90.640.10">
    <property type="entry name" value="Actin, Chain A, domain 4"/>
    <property type="match status" value="1"/>
</dbReference>
<dbReference type="SMART" id="SM00268">
    <property type="entry name" value="ACTIN"/>
    <property type="match status" value="1"/>
</dbReference>
<keyword evidence="6" id="KW-0804">Transcription</keyword>
<keyword evidence="8" id="KW-0539">Nucleus</keyword>
<dbReference type="FunFam" id="3.30.420.40:FF:000137">
    <property type="entry name" value="Actin-related protein 4"/>
    <property type="match status" value="1"/>
</dbReference>
<keyword evidence="2" id="KW-0227">DNA damage</keyword>
<dbReference type="Proteomes" id="UP000593566">
    <property type="component" value="Unassembled WGS sequence"/>
</dbReference>
<dbReference type="PROSITE" id="PS00432">
    <property type="entry name" value="ACTINS_2"/>
    <property type="match status" value="1"/>
</dbReference>
<comment type="subunit">
    <text evidence="10">Component of the NuA4 histone acetyltransferase complex, of the INO80 chromatin remodeling complex, and of the SWR1 chromatin remodeling complex.</text>
</comment>
<protein>
    <recommendedName>
        <fullName evidence="11">Actin-related protein 4</fullName>
    </recommendedName>
</protein>
<dbReference type="SUPFAM" id="SSF53067">
    <property type="entry name" value="Actin-like ATPase domain"/>
    <property type="match status" value="2"/>
</dbReference>
<evidence type="ECO:0000313" key="13">
    <source>
        <dbReference type="Proteomes" id="UP000593566"/>
    </source>
</evidence>
<dbReference type="Pfam" id="PF00022">
    <property type="entry name" value="Actin"/>
    <property type="match status" value="1"/>
</dbReference>
<dbReference type="InterPro" id="IPR004001">
    <property type="entry name" value="Actin_CS"/>
</dbReference>